<accession>A0ABR3M8U4</accession>
<feature type="compositionally biased region" description="Polar residues" evidence="1">
    <location>
        <begin position="31"/>
        <end position="47"/>
    </location>
</feature>
<proteinExistence type="predicted"/>
<evidence type="ECO:0000256" key="1">
    <source>
        <dbReference type="SAM" id="MobiDB-lite"/>
    </source>
</evidence>
<dbReference type="Proteomes" id="UP001558613">
    <property type="component" value="Unassembled WGS sequence"/>
</dbReference>
<feature type="region of interest" description="Disordered" evidence="1">
    <location>
        <begin position="27"/>
        <end position="49"/>
    </location>
</feature>
<name>A0ABR3M8U4_9TELE</name>
<organism evidence="2 3">
    <name type="scientific">Cirrhinus molitorella</name>
    <name type="common">mud carp</name>
    <dbReference type="NCBI Taxonomy" id="172907"/>
    <lineage>
        <taxon>Eukaryota</taxon>
        <taxon>Metazoa</taxon>
        <taxon>Chordata</taxon>
        <taxon>Craniata</taxon>
        <taxon>Vertebrata</taxon>
        <taxon>Euteleostomi</taxon>
        <taxon>Actinopterygii</taxon>
        <taxon>Neopterygii</taxon>
        <taxon>Teleostei</taxon>
        <taxon>Ostariophysi</taxon>
        <taxon>Cypriniformes</taxon>
        <taxon>Cyprinidae</taxon>
        <taxon>Labeoninae</taxon>
        <taxon>Labeonini</taxon>
        <taxon>Cirrhinus</taxon>
    </lineage>
</organism>
<evidence type="ECO:0000313" key="2">
    <source>
        <dbReference type="EMBL" id="KAL1260499.1"/>
    </source>
</evidence>
<evidence type="ECO:0000313" key="3">
    <source>
        <dbReference type="Proteomes" id="UP001558613"/>
    </source>
</evidence>
<protein>
    <submittedName>
        <fullName evidence="2">Uncharacterized protein</fullName>
    </submittedName>
</protein>
<reference evidence="2 3" key="1">
    <citation type="submission" date="2023-09" db="EMBL/GenBank/DDBJ databases">
        <authorList>
            <person name="Wang M."/>
        </authorList>
    </citation>
    <scope>NUCLEOTIDE SEQUENCE [LARGE SCALE GENOMIC DNA]</scope>
    <source>
        <strain evidence="2">GT-2023</strain>
        <tissue evidence="2">Liver</tissue>
    </source>
</reference>
<dbReference type="EMBL" id="JAYMGO010000015">
    <property type="protein sequence ID" value="KAL1260499.1"/>
    <property type="molecule type" value="Genomic_DNA"/>
</dbReference>
<comment type="caution">
    <text evidence="2">The sequence shown here is derived from an EMBL/GenBank/DDBJ whole genome shotgun (WGS) entry which is preliminary data.</text>
</comment>
<sequence length="105" mass="11271">MLLTKSVCGKENFSLFPASVSSSFPMFSPSKPTLGSQSQQTDHQSPMSALRETIQAVVCEGRSLSLEPGLMGSIARVAGAAQREREALICHPNGSRRLSHCKEHG</sequence>
<gene>
    <name evidence="2" type="ORF">QQF64_008326</name>
</gene>
<keyword evidence="3" id="KW-1185">Reference proteome</keyword>